<evidence type="ECO:0000313" key="2">
    <source>
        <dbReference type="Proteomes" id="UP000238479"/>
    </source>
</evidence>
<gene>
    <name evidence="1" type="ORF">RchiOBHm_Chr2g0111961</name>
</gene>
<protein>
    <submittedName>
        <fullName evidence="1">Uncharacterized protein</fullName>
    </submittedName>
</protein>
<reference evidence="1 2" key="1">
    <citation type="journal article" date="2018" name="Nat. Genet.">
        <title>The Rosa genome provides new insights in the design of modern roses.</title>
        <authorList>
            <person name="Bendahmane M."/>
        </authorList>
    </citation>
    <scope>NUCLEOTIDE SEQUENCE [LARGE SCALE GENOMIC DNA]</scope>
    <source>
        <strain evidence="2">cv. Old Blush</strain>
    </source>
</reference>
<dbReference type="Gramene" id="PRQ48549">
    <property type="protein sequence ID" value="PRQ48549"/>
    <property type="gene ID" value="RchiOBHm_Chr2g0111961"/>
</dbReference>
<dbReference type="AlphaFoldDB" id="A0A2P6RQ39"/>
<comment type="caution">
    <text evidence="1">The sequence shown here is derived from an EMBL/GenBank/DDBJ whole genome shotgun (WGS) entry which is preliminary data.</text>
</comment>
<dbReference type="Proteomes" id="UP000238479">
    <property type="component" value="Chromosome 2"/>
</dbReference>
<organism evidence="1 2">
    <name type="scientific">Rosa chinensis</name>
    <name type="common">China rose</name>
    <dbReference type="NCBI Taxonomy" id="74649"/>
    <lineage>
        <taxon>Eukaryota</taxon>
        <taxon>Viridiplantae</taxon>
        <taxon>Streptophyta</taxon>
        <taxon>Embryophyta</taxon>
        <taxon>Tracheophyta</taxon>
        <taxon>Spermatophyta</taxon>
        <taxon>Magnoliopsida</taxon>
        <taxon>eudicotyledons</taxon>
        <taxon>Gunneridae</taxon>
        <taxon>Pentapetalae</taxon>
        <taxon>rosids</taxon>
        <taxon>fabids</taxon>
        <taxon>Rosales</taxon>
        <taxon>Rosaceae</taxon>
        <taxon>Rosoideae</taxon>
        <taxon>Rosoideae incertae sedis</taxon>
        <taxon>Rosa</taxon>
    </lineage>
</organism>
<name>A0A2P6RQ39_ROSCH</name>
<dbReference type="EMBL" id="PDCK01000040">
    <property type="protein sequence ID" value="PRQ48549.1"/>
    <property type="molecule type" value="Genomic_DNA"/>
</dbReference>
<proteinExistence type="predicted"/>
<evidence type="ECO:0000313" key="1">
    <source>
        <dbReference type="EMBL" id="PRQ48549.1"/>
    </source>
</evidence>
<sequence>MIIRCRLVLLGCRLSKYMELWSHSAVCASPFNGKTTHATVLVLKENMQRLLRDHETDCCRPPKSRGLIMTLDYLKL</sequence>
<accession>A0A2P6RQ39</accession>
<keyword evidence="2" id="KW-1185">Reference proteome</keyword>